<evidence type="ECO:0000256" key="8">
    <source>
        <dbReference type="ARBA" id="ARBA00023196"/>
    </source>
</evidence>
<comment type="similarity">
    <text evidence="3">Belongs to the ATPase gamma chain family.</text>
</comment>
<evidence type="ECO:0000256" key="1">
    <source>
        <dbReference type="ARBA" id="ARBA00003456"/>
    </source>
</evidence>
<evidence type="ECO:0000313" key="11">
    <source>
        <dbReference type="Proteomes" id="UP000681356"/>
    </source>
</evidence>
<evidence type="ECO:0000256" key="6">
    <source>
        <dbReference type="ARBA" id="ARBA00023065"/>
    </source>
</evidence>
<evidence type="ECO:0000256" key="7">
    <source>
        <dbReference type="ARBA" id="ARBA00023136"/>
    </source>
</evidence>
<dbReference type="RefSeq" id="WP_212537993.1">
    <property type="nucleotide sequence ID" value="NZ_JAGTUU010000008.1"/>
</dbReference>
<keyword evidence="9" id="KW-0066">ATP synthesis</keyword>
<dbReference type="Pfam" id="PF00231">
    <property type="entry name" value="ATP-synt"/>
    <property type="match status" value="1"/>
</dbReference>
<keyword evidence="6" id="KW-0406">Ion transport</keyword>
<protein>
    <submittedName>
        <fullName evidence="10">F0F1 ATP synthase subunit gamma</fullName>
    </submittedName>
</protein>
<proteinExistence type="inferred from homology"/>
<evidence type="ECO:0000256" key="4">
    <source>
        <dbReference type="ARBA" id="ARBA00022448"/>
    </source>
</evidence>
<dbReference type="InterPro" id="IPR000131">
    <property type="entry name" value="ATP_synth_F1_gsu"/>
</dbReference>
<keyword evidence="5" id="KW-0375">Hydrogen ion transport</keyword>
<evidence type="ECO:0000256" key="5">
    <source>
        <dbReference type="ARBA" id="ARBA00022781"/>
    </source>
</evidence>
<keyword evidence="11" id="KW-1185">Reference proteome</keyword>
<dbReference type="EMBL" id="JAGTUU010000008">
    <property type="protein sequence ID" value="MBS0126026.1"/>
    <property type="molecule type" value="Genomic_DNA"/>
</dbReference>
<organism evidence="10 11">
    <name type="scientific">Thetidibacter halocola</name>
    <dbReference type="NCBI Taxonomy" id="2827239"/>
    <lineage>
        <taxon>Bacteria</taxon>
        <taxon>Pseudomonadati</taxon>
        <taxon>Pseudomonadota</taxon>
        <taxon>Alphaproteobacteria</taxon>
        <taxon>Rhodobacterales</taxon>
        <taxon>Roseobacteraceae</taxon>
        <taxon>Thetidibacter</taxon>
    </lineage>
</organism>
<keyword evidence="8" id="KW-0139">CF(1)</keyword>
<dbReference type="SUPFAM" id="SSF52943">
    <property type="entry name" value="ATP synthase (F1-ATPase), gamma subunit"/>
    <property type="match status" value="1"/>
</dbReference>
<keyword evidence="7" id="KW-0472">Membrane</keyword>
<dbReference type="GO" id="GO:0046933">
    <property type="term" value="F:proton-transporting ATP synthase activity, rotational mechanism"/>
    <property type="evidence" value="ECO:0007669"/>
    <property type="project" value="InterPro"/>
</dbReference>
<comment type="function">
    <text evidence="1">Produces ATP from ADP in the presence of a proton gradient across the membrane. The gamma chain is believed to be important in regulating ATPase activity and the flow of protons through the CF(0) complex.</text>
</comment>
<evidence type="ECO:0000313" key="10">
    <source>
        <dbReference type="EMBL" id="MBS0126026.1"/>
    </source>
</evidence>
<dbReference type="AlphaFoldDB" id="A0A8J7WIT2"/>
<dbReference type="Gene3D" id="1.10.287.80">
    <property type="entry name" value="ATP synthase, gamma subunit, helix hairpin domain"/>
    <property type="match status" value="1"/>
</dbReference>
<keyword evidence="4" id="KW-0813">Transport</keyword>
<gene>
    <name evidence="10" type="ORF">KB874_18225</name>
</gene>
<accession>A0A8J7WIT2</accession>
<name>A0A8J7WIT2_9RHOB</name>
<sequence length="276" mass="28759">MTDRLEDIARQLVAVDEIGEVVGALRAIASGHVTAAQGALAAMSAFEAQIRQAMLRLAAPPAQTAAPGAGIVLLIGAAQGFCGAYPQRLAQAGMDQAALGAGFIVIGARTQAMLSEAGLDIVLAEDLPATPAGVPRLASRITDRIVDAAQTHPGPIIALCGGDQPGQPVQVRRIWPPARDDAAAPVPLADPPLTTLPHEALVAGLLQETLFSAVARALMEGLRAENMARVEAMARADGNLRTRRAELRQRFQQARQEAMTTELIELSMTGQADPPG</sequence>
<evidence type="ECO:0000256" key="2">
    <source>
        <dbReference type="ARBA" id="ARBA00004170"/>
    </source>
</evidence>
<dbReference type="Gene3D" id="3.40.1380.10">
    <property type="match status" value="1"/>
</dbReference>
<dbReference type="Proteomes" id="UP000681356">
    <property type="component" value="Unassembled WGS sequence"/>
</dbReference>
<reference evidence="10" key="1">
    <citation type="submission" date="2021-04" db="EMBL/GenBank/DDBJ databases">
        <authorList>
            <person name="Yoon J."/>
        </authorList>
    </citation>
    <scope>NUCLEOTIDE SEQUENCE</scope>
    <source>
        <strain evidence="10">KMU-90</strain>
    </source>
</reference>
<evidence type="ECO:0000256" key="9">
    <source>
        <dbReference type="ARBA" id="ARBA00023310"/>
    </source>
</evidence>
<dbReference type="InterPro" id="IPR035968">
    <property type="entry name" value="ATP_synth_F1_ATPase_gsu"/>
</dbReference>
<comment type="subcellular location">
    <subcellularLocation>
        <location evidence="2">Membrane</location>
        <topology evidence="2">Peripheral membrane protein</topology>
    </subcellularLocation>
</comment>
<evidence type="ECO:0000256" key="3">
    <source>
        <dbReference type="ARBA" id="ARBA00007681"/>
    </source>
</evidence>
<dbReference type="GO" id="GO:0045259">
    <property type="term" value="C:proton-transporting ATP synthase complex"/>
    <property type="evidence" value="ECO:0007669"/>
    <property type="project" value="UniProtKB-KW"/>
</dbReference>
<comment type="caution">
    <text evidence="10">The sequence shown here is derived from an EMBL/GenBank/DDBJ whole genome shotgun (WGS) entry which is preliminary data.</text>
</comment>